<dbReference type="EMBL" id="CM043016">
    <property type="protein sequence ID" value="KAI4467229.1"/>
    <property type="molecule type" value="Genomic_DNA"/>
</dbReference>
<evidence type="ECO:0000313" key="2">
    <source>
        <dbReference type="Proteomes" id="UP001056778"/>
    </source>
</evidence>
<protein>
    <submittedName>
        <fullName evidence="1">Uncharacterized protein</fullName>
    </submittedName>
</protein>
<proteinExistence type="predicted"/>
<sequence>MALISDKLLNPIIKKRIDLTLHNKNVKDIEISITPAIIENPNILSLIWDVRVTGKSTENSGIIEHDWILKSATLNEVVRKYAQVDRLFKKGDLRLRQNNPSILPID</sequence>
<dbReference type="Proteomes" id="UP001056778">
    <property type="component" value="Chromosome 2"/>
</dbReference>
<reference evidence="1" key="1">
    <citation type="submission" date="2022-04" db="EMBL/GenBank/DDBJ databases">
        <title>Chromosome-scale genome assembly of Holotrichia oblita Faldermann.</title>
        <authorList>
            <person name="Rongchong L."/>
        </authorList>
    </citation>
    <scope>NUCLEOTIDE SEQUENCE</scope>
    <source>
        <strain evidence="1">81SQS9</strain>
    </source>
</reference>
<evidence type="ECO:0000313" key="1">
    <source>
        <dbReference type="EMBL" id="KAI4467229.1"/>
    </source>
</evidence>
<comment type="caution">
    <text evidence="1">The sequence shown here is derived from an EMBL/GenBank/DDBJ whole genome shotgun (WGS) entry which is preliminary data.</text>
</comment>
<gene>
    <name evidence="1" type="ORF">MML48_2g00012139</name>
</gene>
<name>A0ACB9TK99_HOLOL</name>
<keyword evidence="2" id="KW-1185">Reference proteome</keyword>
<accession>A0ACB9TK99</accession>
<organism evidence="1 2">
    <name type="scientific">Holotrichia oblita</name>
    <name type="common">Chafer beetle</name>
    <dbReference type="NCBI Taxonomy" id="644536"/>
    <lineage>
        <taxon>Eukaryota</taxon>
        <taxon>Metazoa</taxon>
        <taxon>Ecdysozoa</taxon>
        <taxon>Arthropoda</taxon>
        <taxon>Hexapoda</taxon>
        <taxon>Insecta</taxon>
        <taxon>Pterygota</taxon>
        <taxon>Neoptera</taxon>
        <taxon>Endopterygota</taxon>
        <taxon>Coleoptera</taxon>
        <taxon>Polyphaga</taxon>
        <taxon>Scarabaeiformia</taxon>
        <taxon>Scarabaeidae</taxon>
        <taxon>Melolonthinae</taxon>
        <taxon>Holotrichia</taxon>
    </lineage>
</organism>